<dbReference type="Proteomes" id="UP000886667">
    <property type="component" value="Unassembled WGS sequence"/>
</dbReference>
<dbReference type="AlphaFoldDB" id="A0A9E4T747"/>
<protein>
    <submittedName>
        <fullName evidence="1">Uncharacterized protein</fullName>
    </submittedName>
</protein>
<name>A0A9E4T747_9GAMM</name>
<gene>
    <name evidence="1" type="ORF">JAZ07_18020</name>
</gene>
<comment type="caution">
    <text evidence="1">The sequence shown here is derived from an EMBL/GenBank/DDBJ whole genome shotgun (WGS) entry which is preliminary data.</text>
</comment>
<proteinExistence type="predicted"/>
<evidence type="ECO:0000313" key="1">
    <source>
        <dbReference type="EMBL" id="MCG7948244.1"/>
    </source>
</evidence>
<reference evidence="1" key="1">
    <citation type="journal article" date="2021" name="Proc. Natl. Acad. Sci. U.S.A.">
        <title>Global biogeography of chemosynthetic symbionts reveals both localized and globally distributed symbiont groups. .</title>
        <authorList>
            <person name="Osvatic J.T."/>
            <person name="Wilkins L.G.E."/>
            <person name="Leibrecht L."/>
            <person name="Leray M."/>
            <person name="Zauner S."/>
            <person name="Polzin J."/>
            <person name="Camacho Y."/>
            <person name="Gros O."/>
            <person name="van Gils J.A."/>
            <person name="Eisen J.A."/>
            <person name="Petersen J.M."/>
            <person name="Yuen B."/>
        </authorList>
    </citation>
    <scope>NUCLEOTIDE SEQUENCE</scope>
    <source>
        <strain evidence="1">MAGclacostrist064TRANS</strain>
    </source>
</reference>
<sequence>MLLSATVLTDQLVLAAICSVRVDAGVRILLFSRSLVAENSAGGLQLETTYLDQSILN</sequence>
<dbReference type="EMBL" id="JAEPCM010000653">
    <property type="protein sequence ID" value="MCG7948244.1"/>
    <property type="molecule type" value="Genomic_DNA"/>
</dbReference>
<accession>A0A9E4T747</accession>
<organism evidence="1 2">
    <name type="scientific">Candidatus Thiodiazotropha taylori</name>
    <dbReference type="NCBI Taxonomy" id="2792791"/>
    <lineage>
        <taxon>Bacteria</taxon>
        <taxon>Pseudomonadati</taxon>
        <taxon>Pseudomonadota</taxon>
        <taxon>Gammaproteobacteria</taxon>
        <taxon>Chromatiales</taxon>
        <taxon>Sedimenticolaceae</taxon>
        <taxon>Candidatus Thiodiazotropha</taxon>
    </lineage>
</organism>
<evidence type="ECO:0000313" key="2">
    <source>
        <dbReference type="Proteomes" id="UP000886667"/>
    </source>
</evidence>